<keyword evidence="3" id="KW-0325">Glycoprotein</keyword>
<sequence>MIAVGCLYPYKLVQLEAHYEYFDESIHTGDIGFLVNDTVIMSAARYIIVTIVVLCCLSVVLSRPHEKKHKHKHRWQTERSLVVNDDSKKDIVINDEIHHQELILPKQIKQTDSSLNLAFDVLTPTSIKKVKKLVSKKRINNHDVFLNQEAISFDSESQPNEVDSGSKDKLWHNLYEIKEPDNKIISHVTDGKEPVPDVKDNKETVGLLEPHSDQTGNTDNSKDIANVEKESSDDVFEDTAEVNVDESSEEEDEDGIDDDYDNYQDYNYFDKEADKEEIVENLEKENVPLEGKIKQDEKENDEIITNTELESKKSWEELVMEIYGGVLPYSASIDNIRKQINEKSSDSAHNTGKKNNKEIREKLNENDLVLPGYIEKDTNIEDKNVGKKSSENENYIDLSYKTEKPFHPNVEQEKEQNNGDLQEIKTTSKPQRLQTSKRTLKPDVIPVSKTTLKAQTPSTGKPDKVEPHFNEPEKESDLSETPRLNPAFKTTNVAKTSPNPPTTKAVSVTAAPIKGVKEYIQSKPLQLCMDDGGCSPGRMCHSGVCVCGDATLCQGHHHKVAVCGSDGQLYSSHCELHRQACLKQTHIKVNRDGQCGQNLQEHFKIQPIYEGTQCEYTVFKGQEGILWGDILMPVSVKSLLECSDLCDKKSQNSGCFAFQYSAEKSGLCFLFEKPTDIIRHPNSEMDFYEQRRCQPNPDYECDYEPVNLVAEHIYAMCNVKTSVVNSYEECRDSCQNCTAFTFRKDENICDVHHSKACIDMMNALGIVHYIKRCNEKGDICNVLEVIPGKSPFMCSKATSSVSSLIECHDACVHGRCEAFQYLTKDDQSTACEIFFDKSCIELLNKKKENYYVKRCTNPKDCDYHQIQSARMMPCRVTSSDMDTMEKCRDMCNVDSCFGFRYNYDSLKCDLYSDQSCVLGKNLNYVIKKCHSKQAEANLKMVPQLNELPIPKPAIVNKEQVEKKEKADSYKKVQQKLKTTTTPQPSTKAPYNVMPKSLDNFNEDDLVCSQEDYVQFKSDLLRYHCVRFRETHCDENVIPSKFRETHCDENVIPNKGYIASLMFSYYDRDMNGDISNDELWEMQVAENLEHISTICTLLDILKYEAKDQKLEKNEILECIHNNVQQTVADAVIEEDLEIIHVTSTAGNGLEIKCGVPMLENSEVVWRRNNIDLNTISIPDMAVFSDGTLYFEDVGLHHTGNYTCYDKVKPGVKEIHVLNVNLRPIVRVSPAMQTLEMNSLDLFIDCHVDGIPQPSIAWQINNEQLPYKPKHFITTHNNGTLMIHNSDIVRDIGSYKCKATNIVGNVEAEAKINKPGMNPGKKRLEAFYAFHKNGYTAYEPEGCETVRHVKGDFGNLKYIPEELDRAPSMCGIGQDCVWGGAVNVQNKYIYSSQPEHNRVIIIDIANTYNPVQIVKTDKYPVKLYYVADLDEVWILCWNADHNSGSKTIVVIRDASKDVRHHIVHTQPVGYRFDLVEDIFLPPQNDLDHKFKHGYVIHSKQRGLFKLDLDSMRYTKAVDFEKQDCIPKSVAFIPIGGYIVVECHRHVQIIMDYITDSVVYVLPVKGTPYVSPDSRNLIFVQMTTGHVTVYSVQENGTIKKKFEVTTGSALSDVTFFPSDIRTGYDMFLAAVGDESIYPVRLDNGQVTKITGKDEARTKRVWPWSRSVRTIVTGDMFSQYVAAPSKSTVLLLNGRDKRIHCSYPGLDSPDQIVYVSTIV</sequence>
<gene>
    <name evidence="8" type="ORF">MEDL_7078</name>
</gene>
<comment type="caution">
    <text evidence="8">The sequence shown here is derived from an EMBL/GenBank/DDBJ whole genome shotgun (WGS) entry which is preliminary data.</text>
</comment>
<accession>A0A8S3QB17</accession>
<dbReference type="PROSITE" id="PS51465">
    <property type="entry name" value="KAZAL_2"/>
    <property type="match status" value="1"/>
</dbReference>
<feature type="compositionally biased region" description="Low complexity" evidence="4">
    <location>
        <begin position="975"/>
        <end position="989"/>
    </location>
</feature>
<dbReference type="SMART" id="SM00280">
    <property type="entry name" value="KAZAL"/>
    <property type="match status" value="1"/>
</dbReference>
<keyword evidence="1" id="KW-0732">Signal</keyword>
<dbReference type="Pfam" id="PF07648">
    <property type="entry name" value="Kazal_2"/>
    <property type="match status" value="1"/>
</dbReference>
<feature type="compositionally biased region" description="Basic and acidic residues" evidence="4">
    <location>
        <begin position="220"/>
        <end position="232"/>
    </location>
</feature>
<evidence type="ECO:0000259" key="7">
    <source>
        <dbReference type="PROSITE" id="PS51465"/>
    </source>
</evidence>
<evidence type="ECO:0000313" key="8">
    <source>
        <dbReference type="EMBL" id="CAG2191886.1"/>
    </source>
</evidence>
<dbReference type="InterPro" id="IPR036179">
    <property type="entry name" value="Ig-like_dom_sf"/>
</dbReference>
<evidence type="ECO:0000256" key="2">
    <source>
        <dbReference type="ARBA" id="ARBA00023157"/>
    </source>
</evidence>
<feature type="region of interest" description="Disordered" evidence="4">
    <location>
        <begin position="401"/>
        <end position="484"/>
    </location>
</feature>
<reference evidence="8" key="1">
    <citation type="submission" date="2021-03" db="EMBL/GenBank/DDBJ databases">
        <authorList>
            <person name="Bekaert M."/>
        </authorList>
    </citation>
    <scope>NUCLEOTIDE SEQUENCE</scope>
</reference>
<dbReference type="InterPro" id="IPR013783">
    <property type="entry name" value="Ig-like_fold"/>
</dbReference>
<feature type="compositionally biased region" description="Basic and acidic residues" evidence="4">
    <location>
        <begin position="401"/>
        <end position="417"/>
    </location>
</feature>
<dbReference type="Gene3D" id="3.30.60.30">
    <property type="match status" value="1"/>
</dbReference>
<dbReference type="GO" id="GO:0005518">
    <property type="term" value="F:collagen binding"/>
    <property type="evidence" value="ECO:0007669"/>
    <property type="project" value="TreeGrafter"/>
</dbReference>
<dbReference type="InterPro" id="IPR003598">
    <property type="entry name" value="Ig_sub2"/>
</dbReference>
<dbReference type="GO" id="GO:0005509">
    <property type="term" value="F:calcium ion binding"/>
    <property type="evidence" value="ECO:0007669"/>
    <property type="project" value="TreeGrafter"/>
</dbReference>
<evidence type="ECO:0000256" key="3">
    <source>
        <dbReference type="ARBA" id="ARBA00023180"/>
    </source>
</evidence>
<dbReference type="SUPFAM" id="SSF100895">
    <property type="entry name" value="Kazal-type serine protease inhibitors"/>
    <property type="match status" value="1"/>
</dbReference>
<feature type="domain" description="Apple" evidence="6">
    <location>
        <begin position="855"/>
        <end position="929"/>
    </location>
</feature>
<dbReference type="PROSITE" id="PS50948">
    <property type="entry name" value="PAN"/>
    <property type="match status" value="2"/>
</dbReference>
<feature type="compositionally biased region" description="Basic and acidic residues" evidence="4">
    <location>
        <begin position="187"/>
        <end position="203"/>
    </location>
</feature>
<dbReference type="SUPFAM" id="SSF48726">
    <property type="entry name" value="Immunoglobulin"/>
    <property type="match status" value="1"/>
</dbReference>
<feature type="region of interest" description="Disordered" evidence="4">
    <location>
        <begin position="966"/>
        <end position="992"/>
    </location>
</feature>
<dbReference type="PANTHER" id="PTHR13866:SF29">
    <property type="entry name" value="FOLLISTATIN"/>
    <property type="match status" value="1"/>
</dbReference>
<evidence type="ECO:0000313" key="9">
    <source>
        <dbReference type="Proteomes" id="UP000683360"/>
    </source>
</evidence>
<evidence type="ECO:0000259" key="6">
    <source>
        <dbReference type="PROSITE" id="PS50948"/>
    </source>
</evidence>
<dbReference type="PROSITE" id="PS50835">
    <property type="entry name" value="IG_LIKE"/>
    <property type="match status" value="2"/>
</dbReference>
<dbReference type="CDD" id="cd00104">
    <property type="entry name" value="KAZAL_FS"/>
    <property type="match status" value="1"/>
</dbReference>
<dbReference type="GO" id="GO:0005615">
    <property type="term" value="C:extracellular space"/>
    <property type="evidence" value="ECO:0007669"/>
    <property type="project" value="TreeGrafter"/>
</dbReference>
<dbReference type="PANTHER" id="PTHR13866">
    <property type="entry name" value="SPARC OSTEONECTIN"/>
    <property type="match status" value="1"/>
</dbReference>
<feature type="domain" description="Ig-like" evidence="5">
    <location>
        <begin position="1222"/>
        <end position="1311"/>
    </location>
</feature>
<dbReference type="InterPro" id="IPR007110">
    <property type="entry name" value="Ig-like_dom"/>
</dbReference>
<feature type="domain" description="Apple" evidence="6">
    <location>
        <begin position="614"/>
        <end position="693"/>
    </location>
</feature>
<keyword evidence="2" id="KW-1015">Disulfide bond</keyword>
<dbReference type="Gene3D" id="2.60.40.10">
    <property type="entry name" value="Immunoglobulins"/>
    <property type="match status" value="2"/>
</dbReference>
<dbReference type="GO" id="GO:0050840">
    <property type="term" value="F:extracellular matrix binding"/>
    <property type="evidence" value="ECO:0007669"/>
    <property type="project" value="TreeGrafter"/>
</dbReference>
<dbReference type="Gene3D" id="2.130.10.10">
    <property type="entry name" value="YVTN repeat-like/Quinoprotein amine dehydrogenase"/>
    <property type="match status" value="1"/>
</dbReference>
<proteinExistence type="predicted"/>
<dbReference type="InterPro" id="IPR002350">
    <property type="entry name" value="Kazal_dom"/>
</dbReference>
<dbReference type="PROSITE" id="PS00018">
    <property type="entry name" value="EF_HAND_1"/>
    <property type="match status" value="1"/>
</dbReference>
<keyword evidence="9" id="KW-1185">Reference proteome</keyword>
<feature type="compositionally biased region" description="Polar residues" evidence="4">
    <location>
        <begin position="418"/>
        <end position="437"/>
    </location>
</feature>
<protein>
    <submittedName>
        <fullName evidence="8">FSTL5</fullName>
    </submittedName>
</protein>
<evidence type="ECO:0000256" key="1">
    <source>
        <dbReference type="ARBA" id="ARBA00022729"/>
    </source>
</evidence>
<evidence type="ECO:0000259" key="5">
    <source>
        <dbReference type="PROSITE" id="PS50835"/>
    </source>
</evidence>
<feature type="domain" description="Ig-like" evidence="5">
    <location>
        <begin position="1145"/>
        <end position="1202"/>
    </location>
</feature>
<dbReference type="SMART" id="SM00408">
    <property type="entry name" value="IGc2"/>
    <property type="match status" value="2"/>
</dbReference>
<name>A0A8S3QB17_MYTED</name>
<evidence type="ECO:0000256" key="4">
    <source>
        <dbReference type="SAM" id="MobiDB-lite"/>
    </source>
</evidence>
<organism evidence="8 9">
    <name type="scientific">Mytilus edulis</name>
    <name type="common">Blue mussel</name>
    <dbReference type="NCBI Taxonomy" id="6550"/>
    <lineage>
        <taxon>Eukaryota</taxon>
        <taxon>Metazoa</taxon>
        <taxon>Spiralia</taxon>
        <taxon>Lophotrochozoa</taxon>
        <taxon>Mollusca</taxon>
        <taxon>Bivalvia</taxon>
        <taxon>Autobranchia</taxon>
        <taxon>Pteriomorphia</taxon>
        <taxon>Mytilida</taxon>
        <taxon>Mytiloidea</taxon>
        <taxon>Mytilidae</taxon>
        <taxon>Mytilinae</taxon>
        <taxon>Mytilus</taxon>
    </lineage>
</organism>
<dbReference type="InterPro" id="IPR015943">
    <property type="entry name" value="WD40/YVTN_repeat-like_dom_sf"/>
</dbReference>
<dbReference type="CDD" id="cd00096">
    <property type="entry name" value="Ig"/>
    <property type="match status" value="1"/>
</dbReference>
<feature type="compositionally biased region" description="Acidic residues" evidence="4">
    <location>
        <begin position="233"/>
        <end position="262"/>
    </location>
</feature>
<dbReference type="OrthoDB" id="6085115at2759"/>
<feature type="compositionally biased region" description="Polar residues" evidence="4">
    <location>
        <begin position="448"/>
        <end position="459"/>
    </location>
</feature>
<dbReference type="InterPro" id="IPR013098">
    <property type="entry name" value="Ig_I-set"/>
</dbReference>
<feature type="region of interest" description="Disordered" evidence="4">
    <location>
        <begin position="187"/>
        <end position="262"/>
    </location>
</feature>
<feature type="region of interest" description="Disordered" evidence="4">
    <location>
        <begin position="341"/>
        <end position="365"/>
    </location>
</feature>
<feature type="compositionally biased region" description="Basic and acidic residues" evidence="4">
    <location>
        <begin position="355"/>
        <end position="365"/>
    </location>
</feature>
<dbReference type="Proteomes" id="UP000683360">
    <property type="component" value="Unassembled WGS sequence"/>
</dbReference>
<dbReference type="EMBL" id="CAJPWZ010000372">
    <property type="protein sequence ID" value="CAG2191886.1"/>
    <property type="molecule type" value="Genomic_DNA"/>
</dbReference>
<feature type="domain" description="Kazal-like" evidence="7">
    <location>
        <begin position="546"/>
        <end position="597"/>
    </location>
</feature>
<feature type="compositionally biased region" description="Basic and acidic residues" evidence="4">
    <location>
        <begin position="461"/>
        <end position="477"/>
    </location>
</feature>
<dbReference type="InterPro" id="IPR036058">
    <property type="entry name" value="Kazal_dom_sf"/>
</dbReference>
<dbReference type="InterPro" id="IPR003609">
    <property type="entry name" value="Pan_app"/>
</dbReference>
<dbReference type="InterPro" id="IPR018247">
    <property type="entry name" value="EF_Hand_1_Ca_BS"/>
</dbReference>
<dbReference type="Pfam" id="PF07679">
    <property type="entry name" value="I-set"/>
    <property type="match status" value="1"/>
</dbReference>
<dbReference type="SUPFAM" id="SSF75011">
    <property type="entry name" value="3-carboxy-cis,cis-mucoante lactonizing enzyme"/>
    <property type="match status" value="1"/>
</dbReference>